<gene>
    <name evidence="4" type="ordered locus">Metvu_1419</name>
</gene>
<dbReference type="HOGENOM" id="CLU_2217094_0_0_2"/>
<dbReference type="PANTHER" id="PTHR31544">
    <property type="entry name" value="AIG2-LIKE PROTEIN D"/>
    <property type="match status" value="1"/>
</dbReference>
<dbReference type="Pfam" id="PF06094">
    <property type="entry name" value="GGACT"/>
    <property type="match status" value="1"/>
</dbReference>
<evidence type="ECO:0000256" key="1">
    <source>
        <dbReference type="ARBA" id="ARBA00022679"/>
    </source>
</evidence>
<dbReference type="EMBL" id="CP001787">
    <property type="protein sequence ID" value="ACX73272.1"/>
    <property type="molecule type" value="Genomic_DNA"/>
</dbReference>
<dbReference type="GeneID" id="8513762"/>
<name>C9RI70_METVM</name>
<dbReference type="GO" id="GO:0016740">
    <property type="term" value="F:transferase activity"/>
    <property type="evidence" value="ECO:0007669"/>
    <property type="project" value="UniProtKB-KW"/>
</dbReference>
<evidence type="ECO:0000256" key="2">
    <source>
        <dbReference type="ARBA" id="ARBA00030602"/>
    </source>
</evidence>
<dbReference type="InterPro" id="IPR009288">
    <property type="entry name" value="AIG2-like_dom"/>
</dbReference>
<dbReference type="CDD" id="cd06661">
    <property type="entry name" value="GGCT_like"/>
    <property type="match status" value="1"/>
</dbReference>
<sequence length="119" mass="14367">MKKDTELNRIENNKYNVFAYGELMKKERLLELINRVPKMIKGRVYNYEKFFDETIGYYGARKREGSYIDGVILVDITDKELEIFDDYEDLDVYYVREKTTAVDEHGNEYCVYIYLRKND</sequence>
<dbReference type="Gene3D" id="3.10.490.10">
    <property type="entry name" value="Gamma-glutamyl cyclotransferase-like"/>
    <property type="match status" value="1"/>
</dbReference>
<dbReference type="InterPro" id="IPR013024">
    <property type="entry name" value="GGCT-like"/>
</dbReference>
<dbReference type="KEGG" id="mvu:Metvu_1419"/>
<keyword evidence="5" id="KW-1185">Reference proteome</keyword>
<dbReference type="Proteomes" id="UP000002063">
    <property type="component" value="Chromosome"/>
</dbReference>
<dbReference type="AlphaFoldDB" id="C9RI70"/>
<feature type="domain" description="Gamma-glutamylcyclotransferase AIG2-like" evidence="3">
    <location>
        <begin position="17"/>
        <end position="116"/>
    </location>
</feature>
<organism evidence="4 5">
    <name type="scientific">Methanocaldococcus vulcanius (strain ATCC 700851 / DSM 12094 / M7)</name>
    <name type="common">Methanococcus vulcanius</name>
    <dbReference type="NCBI Taxonomy" id="579137"/>
    <lineage>
        <taxon>Archaea</taxon>
        <taxon>Methanobacteriati</taxon>
        <taxon>Methanobacteriota</taxon>
        <taxon>Methanomada group</taxon>
        <taxon>Methanococci</taxon>
        <taxon>Methanococcales</taxon>
        <taxon>Methanocaldococcaceae</taxon>
        <taxon>Methanocaldococcus</taxon>
    </lineage>
</organism>
<dbReference type="InterPro" id="IPR045038">
    <property type="entry name" value="AIG2-like"/>
</dbReference>
<dbReference type="RefSeq" id="WP_015733491.1">
    <property type="nucleotide sequence ID" value="NC_013407.1"/>
</dbReference>
<dbReference type="SUPFAM" id="SSF110857">
    <property type="entry name" value="Gamma-glutamyl cyclotransferase-like"/>
    <property type="match status" value="1"/>
</dbReference>
<reference evidence="4" key="1">
    <citation type="submission" date="2009-10" db="EMBL/GenBank/DDBJ databases">
        <title>Complete sequence of chromosome of Methanocaldococcus vulcanius M7.</title>
        <authorList>
            <consortium name="US DOE Joint Genome Institute"/>
            <person name="Lucas S."/>
            <person name="Copeland A."/>
            <person name="Lapidus A."/>
            <person name="Glavina del Rio T."/>
            <person name="Dalin E."/>
            <person name="Tice H."/>
            <person name="Bruce D."/>
            <person name="Goodwin L."/>
            <person name="Pitluck S."/>
            <person name="Lcollab F.I."/>
            <person name="Brettin T."/>
            <person name="Detter J.C."/>
            <person name="Han C."/>
            <person name="Tapia R."/>
            <person name="Kuske C.R."/>
            <person name="Schmutz J."/>
            <person name="Larimer F."/>
            <person name="Land M."/>
            <person name="Hauser L."/>
            <person name="Kyrpides N."/>
            <person name="Ovchinikova G."/>
            <person name="Sieprawska-Lupa M."/>
            <person name="Whitman W.B."/>
            <person name="Woyke T."/>
        </authorList>
    </citation>
    <scope>NUCLEOTIDE SEQUENCE [LARGE SCALE GENOMIC DNA]</scope>
    <source>
        <strain evidence="4">M7</strain>
    </source>
</reference>
<evidence type="ECO:0000313" key="5">
    <source>
        <dbReference type="Proteomes" id="UP000002063"/>
    </source>
</evidence>
<dbReference type="eggNOG" id="arCOG05099">
    <property type="taxonomic scope" value="Archaea"/>
</dbReference>
<proteinExistence type="predicted"/>
<protein>
    <recommendedName>
        <fullName evidence="2">Putative gamma-glutamylcyclotransferase</fullName>
    </recommendedName>
</protein>
<keyword evidence="1" id="KW-0808">Transferase</keyword>
<dbReference type="InterPro" id="IPR036568">
    <property type="entry name" value="GGCT-like_sf"/>
</dbReference>
<evidence type="ECO:0000313" key="4">
    <source>
        <dbReference type="EMBL" id="ACX73272.1"/>
    </source>
</evidence>
<dbReference type="STRING" id="579137.Metvu_1419"/>
<evidence type="ECO:0000259" key="3">
    <source>
        <dbReference type="Pfam" id="PF06094"/>
    </source>
</evidence>
<dbReference type="PANTHER" id="PTHR31544:SF2">
    <property type="entry name" value="AIG2-LIKE PROTEIN D"/>
    <property type="match status" value="1"/>
</dbReference>
<dbReference type="OrthoDB" id="65489at2157"/>
<accession>C9RI70</accession>